<reference evidence="3 4" key="1">
    <citation type="submission" date="2018-02" db="EMBL/GenBank/DDBJ databases">
        <authorList>
            <person name="Cohen D.B."/>
            <person name="Kent A.D."/>
        </authorList>
    </citation>
    <scope>NUCLEOTIDE SEQUENCE [LARGE SCALE GENOMIC DNA]</scope>
    <source>
        <strain evidence="3 4">ULC007</strain>
    </source>
</reference>
<dbReference type="InterPro" id="IPR028098">
    <property type="entry name" value="Glyco_trans_4-like_N"/>
</dbReference>
<dbReference type="GO" id="GO:0016757">
    <property type="term" value="F:glycosyltransferase activity"/>
    <property type="evidence" value="ECO:0007669"/>
    <property type="project" value="InterPro"/>
</dbReference>
<keyword evidence="3" id="KW-0808">Transferase</keyword>
<dbReference type="OrthoDB" id="9813211at2"/>
<dbReference type="RefSeq" id="WP_073070269.1">
    <property type="nucleotide sequence ID" value="NZ_MPPI01000006.1"/>
</dbReference>
<accession>A0A2T1DIN8</accession>
<dbReference type="Proteomes" id="UP000238634">
    <property type="component" value="Unassembled WGS sequence"/>
</dbReference>
<evidence type="ECO:0000313" key="4">
    <source>
        <dbReference type="Proteomes" id="UP000238634"/>
    </source>
</evidence>
<proteinExistence type="predicted"/>
<protein>
    <submittedName>
        <fullName evidence="3">Glycosyltransferase family 1 protein</fullName>
    </submittedName>
</protein>
<dbReference type="SUPFAM" id="SSF53756">
    <property type="entry name" value="UDP-Glycosyltransferase/glycogen phosphorylase"/>
    <property type="match status" value="1"/>
</dbReference>
<feature type="domain" description="Glycosyl transferase family 1" evidence="1">
    <location>
        <begin position="172"/>
        <end position="331"/>
    </location>
</feature>
<reference evidence="3 4" key="2">
    <citation type="submission" date="2018-03" db="EMBL/GenBank/DDBJ databases">
        <title>The ancient ancestry and fast evolution of plastids.</title>
        <authorList>
            <person name="Moore K.R."/>
            <person name="Magnabosco C."/>
            <person name="Momper L."/>
            <person name="Gold D.A."/>
            <person name="Bosak T."/>
            <person name="Fournier G.P."/>
        </authorList>
    </citation>
    <scope>NUCLEOTIDE SEQUENCE [LARGE SCALE GENOMIC DNA]</scope>
    <source>
        <strain evidence="3 4">ULC007</strain>
    </source>
</reference>
<gene>
    <name evidence="3" type="ORF">C7B65_07855</name>
</gene>
<dbReference type="Pfam" id="PF00534">
    <property type="entry name" value="Glycos_transf_1"/>
    <property type="match status" value="1"/>
</dbReference>
<evidence type="ECO:0000259" key="2">
    <source>
        <dbReference type="Pfam" id="PF13439"/>
    </source>
</evidence>
<keyword evidence="4" id="KW-1185">Reference proteome</keyword>
<dbReference type="STRING" id="1920490.GCA_001895925_04146"/>
<comment type="caution">
    <text evidence="3">The sequence shown here is derived from an EMBL/GenBank/DDBJ whole genome shotgun (WGS) entry which is preliminary data.</text>
</comment>
<dbReference type="PANTHER" id="PTHR12526:SF630">
    <property type="entry name" value="GLYCOSYLTRANSFERASE"/>
    <property type="match status" value="1"/>
</dbReference>
<sequence>MRILHVLNDIQKIGNGIINVAIDLACLQAQAGHDVAVASGGGEFEALLADYGVRHFRFDQRRRPVPLIKAAQRFWKIVEAFEPNVIHTHMMTGVVLAKLLKGSANYAIVATVHNEFQRSAILMGLADRVIAISQAVAISMQQRGIPASKLRVVTNGTLGSPRCRPLSEIEPLPLHRAAITTVAGMFHRKGIKTLIDAFTEMFTSLADFPVHLYLVGDGDDRAEFERHAQKSPVGDRIHFEGFQPEPQRYLLATDIFVLASDREPFGLVLSEAREAGCAIVATQVDGIPEVLEGGKAGLLVPPRDASALSKALIQLLSHPTQLEMWKQRAPQNLEWLSVKRVHQETLEVYEDAIRGFDL</sequence>
<dbReference type="InterPro" id="IPR001296">
    <property type="entry name" value="Glyco_trans_1"/>
</dbReference>
<organism evidence="3 4">
    <name type="scientific">Phormidesmis priestleyi ULC007</name>
    <dbReference type="NCBI Taxonomy" id="1920490"/>
    <lineage>
        <taxon>Bacteria</taxon>
        <taxon>Bacillati</taxon>
        <taxon>Cyanobacteriota</taxon>
        <taxon>Cyanophyceae</taxon>
        <taxon>Leptolyngbyales</taxon>
        <taxon>Leptolyngbyaceae</taxon>
        <taxon>Phormidesmis</taxon>
    </lineage>
</organism>
<name>A0A2T1DIN8_9CYAN</name>
<dbReference type="CDD" id="cd03801">
    <property type="entry name" value="GT4_PimA-like"/>
    <property type="match status" value="1"/>
</dbReference>
<dbReference type="EMBL" id="PVWG01000006">
    <property type="protein sequence ID" value="PSB20347.1"/>
    <property type="molecule type" value="Genomic_DNA"/>
</dbReference>
<evidence type="ECO:0000313" key="3">
    <source>
        <dbReference type="EMBL" id="PSB20347.1"/>
    </source>
</evidence>
<evidence type="ECO:0000259" key="1">
    <source>
        <dbReference type="Pfam" id="PF00534"/>
    </source>
</evidence>
<dbReference type="Gene3D" id="3.40.50.2000">
    <property type="entry name" value="Glycogen Phosphorylase B"/>
    <property type="match status" value="2"/>
</dbReference>
<feature type="domain" description="Glycosyltransferase subfamily 4-like N-terminal" evidence="2">
    <location>
        <begin position="15"/>
        <end position="156"/>
    </location>
</feature>
<dbReference type="PANTHER" id="PTHR12526">
    <property type="entry name" value="GLYCOSYLTRANSFERASE"/>
    <property type="match status" value="1"/>
</dbReference>
<dbReference type="AlphaFoldDB" id="A0A2T1DIN8"/>
<dbReference type="Pfam" id="PF13439">
    <property type="entry name" value="Glyco_transf_4"/>
    <property type="match status" value="1"/>
</dbReference>